<dbReference type="PANTHER" id="PTHR32089:SF112">
    <property type="entry name" value="LYSOZYME-LIKE PROTEIN-RELATED"/>
    <property type="match status" value="1"/>
</dbReference>
<protein>
    <submittedName>
        <fullName evidence="8">Methyl-accepting chemotaxis protein</fullName>
    </submittedName>
</protein>
<dbReference type="Pfam" id="PF12729">
    <property type="entry name" value="4HB_MCP_1"/>
    <property type="match status" value="1"/>
</dbReference>
<dbReference type="Pfam" id="PF00672">
    <property type="entry name" value="HAMP"/>
    <property type="match status" value="1"/>
</dbReference>
<dbReference type="Gene3D" id="1.10.287.950">
    <property type="entry name" value="Methyl-accepting chemotaxis protein"/>
    <property type="match status" value="1"/>
</dbReference>
<feature type="domain" description="Methyl-accepting transducer" evidence="6">
    <location>
        <begin position="418"/>
        <end position="655"/>
    </location>
</feature>
<name>A0ABV7FMN2_9ALTE</name>
<dbReference type="SUPFAM" id="SSF58104">
    <property type="entry name" value="Methyl-accepting chemotaxis protein (MCP) signaling domain"/>
    <property type="match status" value="1"/>
</dbReference>
<keyword evidence="2 4" id="KW-0807">Transducer</keyword>
<sequence>MQLTVVKKMVIGFALLAFLLVLTSALSYRGLTDIRTSAQSVAYNKLPVQQLVSKLNIDILRLGSLTTNAYYEFNEIRFSQLRAQFVQDNEAYQGSLNKLENRPDDIYLDSLNQILAASARYQSHSKAMLLAVSDKINTKAALQAAGEQALNHADEASALMLDISYLEDDSAEMETLIGMTTTIENKLGLMLSLIKELIGANKSESAEQIIADIEYNLSNVKVDADYAERLLANIEDDGIFSMYKAEFSNLMTLLNAEQGVFALKRNLLLSESKAFEARSAADEALNEAILHLSALSKDMEQGVLEGQENILHVVSNNVLKSAVASLAGIIATVLLAYIATRSIVKPLAKVNAKLRLVSQGDLTQTLYDEGTDEFSALAKNINQLIDSLHDLVSGINEKEQDLRAMMSNSIEIGDQSLQQVSAQQEKIQSSATLTQEIRERSTHNLNQILDADAKIEEVIAKSDEAVHLVNESNQQVIRRVEQSRASAQIVNRLGENTHKIAGILDVIKNIAEQTNLLALNAAIEAARAGEQGRGFAVVADEVRTLATKTQGSTKEIEAMMLNLQDDASTAISAMEEGARQAETGMESTTKVTEQIQSIKALINDLALVNQNVVADTKSQYGLLDEIGQGLDAVVALSNQSADSTEQSNTAMHEMNRQVEALNKAVARFVLR</sequence>
<evidence type="ECO:0000313" key="9">
    <source>
        <dbReference type="Proteomes" id="UP001595478"/>
    </source>
</evidence>
<dbReference type="InterPro" id="IPR024478">
    <property type="entry name" value="HlyB_4HB_MCP"/>
</dbReference>
<dbReference type="InterPro" id="IPR003660">
    <property type="entry name" value="HAMP_dom"/>
</dbReference>
<evidence type="ECO:0000259" key="7">
    <source>
        <dbReference type="PROSITE" id="PS50885"/>
    </source>
</evidence>
<keyword evidence="5" id="KW-0812">Transmembrane</keyword>
<dbReference type="PANTHER" id="PTHR32089">
    <property type="entry name" value="METHYL-ACCEPTING CHEMOTAXIS PROTEIN MCPB"/>
    <property type="match status" value="1"/>
</dbReference>
<feature type="domain" description="HAMP" evidence="7">
    <location>
        <begin position="341"/>
        <end position="393"/>
    </location>
</feature>
<dbReference type="CDD" id="cd06225">
    <property type="entry name" value="HAMP"/>
    <property type="match status" value="1"/>
</dbReference>
<keyword evidence="5" id="KW-1133">Transmembrane helix</keyword>
<dbReference type="RefSeq" id="WP_376919712.1">
    <property type="nucleotide sequence ID" value="NZ_JBHRSW010000014.1"/>
</dbReference>
<evidence type="ECO:0000313" key="8">
    <source>
        <dbReference type="EMBL" id="MFC3121574.1"/>
    </source>
</evidence>
<gene>
    <name evidence="8" type="ORF">ACFOHL_08060</name>
</gene>
<evidence type="ECO:0000256" key="2">
    <source>
        <dbReference type="ARBA" id="ARBA00023224"/>
    </source>
</evidence>
<proteinExistence type="inferred from homology"/>
<dbReference type="Pfam" id="PF00015">
    <property type="entry name" value="MCPsignal"/>
    <property type="match status" value="1"/>
</dbReference>
<dbReference type="Gene3D" id="6.10.340.10">
    <property type="match status" value="1"/>
</dbReference>
<comment type="caution">
    <text evidence="8">The sequence shown here is derived from an EMBL/GenBank/DDBJ whole genome shotgun (WGS) entry which is preliminary data.</text>
</comment>
<comment type="subcellular location">
    <subcellularLocation>
        <location evidence="1">Membrane</location>
    </subcellularLocation>
</comment>
<dbReference type="SMART" id="SM00304">
    <property type="entry name" value="HAMP"/>
    <property type="match status" value="1"/>
</dbReference>
<dbReference type="Proteomes" id="UP001595478">
    <property type="component" value="Unassembled WGS sequence"/>
</dbReference>
<dbReference type="InterPro" id="IPR004089">
    <property type="entry name" value="MCPsignal_dom"/>
</dbReference>
<keyword evidence="5" id="KW-0472">Membrane</keyword>
<evidence type="ECO:0000256" key="3">
    <source>
        <dbReference type="ARBA" id="ARBA00029447"/>
    </source>
</evidence>
<evidence type="ECO:0000256" key="1">
    <source>
        <dbReference type="ARBA" id="ARBA00004370"/>
    </source>
</evidence>
<keyword evidence="9" id="KW-1185">Reference proteome</keyword>
<accession>A0ABV7FMN2</accession>
<dbReference type="SMART" id="SM00283">
    <property type="entry name" value="MA"/>
    <property type="match status" value="1"/>
</dbReference>
<feature type="transmembrane region" description="Helical" evidence="5">
    <location>
        <begin position="318"/>
        <end position="339"/>
    </location>
</feature>
<dbReference type="PROSITE" id="PS50885">
    <property type="entry name" value="HAMP"/>
    <property type="match status" value="1"/>
</dbReference>
<dbReference type="PROSITE" id="PS50111">
    <property type="entry name" value="CHEMOTAXIS_TRANSDUC_2"/>
    <property type="match status" value="1"/>
</dbReference>
<reference evidence="9" key="1">
    <citation type="journal article" date="2019" name="Int. J. Syst. Evol. Microbiol.">
        <title>The Global Catalogue of Microorganisms (GCM) 10K type strain sequencing project: providing services to taxonomists for standard genome sequencing and annotation.</title>
        <authorList>
            <consortium name="The Broad Institute Genomics Platform"/>
            <consortium name="The Broad Institute Genome Sequencing Center for Infectious Disease"/>
            <person name="Wu L."/>
            <person name="Ma J."/>
        </authorList>
    </citation>
    <scope>NUCLEOTIDE SEQUENCE [LARGE SCALE GENOMIC DNA]</scope>
    <source>
        <strain evidence="9">KCTC 52473</strain>
    </source>
</reference>
<evidence type="ECO:0000256" key="5">
    <source>
        <dbReference type="SAM" id="Phobius"/>
    </source>
</evidence>
<dbReference type="EMBL" id="JBHRSW010000014">
    <property type="protein sequence ID" value="MFC3121574.1"/>
    <property type="molecule type" value="Genomic_DNA"/>
</dbReference>
<evidence type="ECO:0000256" key="4">
    <source>
        <dbReference type="PROSITE-ProRule" id="PRU00284"/>
    </source>
</evidence>
<comment type="similarity">
    <text evidence="3">Belongs to the methyl-accepting chemotaxis (MCP) protein family.</text>
</comment>
<organism evidence="8 9">
    <name type="scientific">Agaribacter flavus</name>
    <dbReference type="NCBI Taxonomy" id="1902781"/>
    <lineage>
        <taxon>Bacteria</taxon>
        <taxon>Pseudomonadati</taxon>
        <taxon>Pseudomonadota</taxon>
        <taxon>Gammaproteobacteria</taxon>
        <taxon>Alteromonadales</taxon>
        <taxon>Alteromonadaceae</taxon>
        <taxon>Agaribacter</taxon>
    </lineage>
</organism>
<evidence type="ECO:0000259" key="6">
    <source>
        <dbReference type="PROSITE" id="PS50111"/>
    </source>
</evidence>